<evidence type="ECO:0000256" key="3">
    <source>
        <dbReference type="ARBA" id="ARBA00022759"/>
    </source>
</evidence>
<evidence type="ECO:0000256" key="4">
    <source>
        <dbReference type="ARBA" id="ARBA00022801"/>
    </source>
</evidence>
<keyword evidence="4" id="KW-0378">Hydrolase</keyword>
<keyword evidence="3 9" id="KW-0255">Endonuclease</keyword>
<evidence type="ECO:0000256" key="1">
    <source>
        <dbReference type="ARBA" id="ARBA00022722"/>
    </source>
</evidence>
<evidence type="ECO:0000313" key="10">
    <source>
        <dbReference type="Proteomes" id="UP000228561"/>
    </source>
</evidence>
<evidence type="ECO:0000256" key="7">
    <source>
        <dbReference type="SAM" id="Phobius"/>
    </source>
</evidence>
<keyword evidence="6" id="KW-0051">Antiviral defense</keyword>
<dbReference type="InterPro" id="IPR021127">
    <property type="entry name" value="CRISPR_associated_Cas2"/>
</dbReference>
<proteinExistence type="predicted"/>
<dbReference type="PANTHER" id="PTHR30319">
    <property type="entry name" value="PHENYLACETIC ACID REGULATOR-RELATED TRANSCRIPTIONAL REPRESSOR"/>
    <property type="match status" value="1"/>
</dbReference>
<keyword evidence="1" id="KW-0540">Nuclease</keyword>
<reference evidence="10" key="1">
    <citation type="submission" date="2017-09" db="EMBL/GenBank/DDBJ databases">
        <title>Depth-based differentiation of microbial function through sediment-hosted aquifers and enrichment of novel symbionts in the deep terrestrial subsurface.</title>
        <authorList>
            <person name="Probst A.J."/>
            <person name="Ladd B."/>
            <person name="Jarett J.K."/>
            <person name="Geller-Mcgrath D.E."/>
            <person name="Sieber C.M.K."/>
            <person name="Emerson J.B."/>
            <person name="Anantharaman K."/>
            <person name="Thomas B.C."/>
            <person name="Malmstrom R."/>
            <person name="Stieglmeier M."/>
            <person name="Klingl A."/>
            <person name="Woyke T."/>
            <person name="Ryan C.M."/>
            <person name="Banfield J.F."/>
        </authorList>
    </citation>
    <scope>NUCLEOTIDE SEQUENCE [LARGE SCALE GENOMIC DNA]</scope>
</reference>
<dbReference type="InterPro" id="IPR036388">
    <property type="entry name" value="WH-like_DNA-bd_sf"/>
</dbReference>
<dbReference type="Proteomes" id="UP000228561">
    <property type="component" value="Unassembled WGS sequence"/>
</dbReference>
<keyword evidence="7" id="KW-0472">Membrane</keyword>
<name>A0A2M7B920_9BACT</name>
<dbReference type="Gene3D" id="1.10.10.10">
    <property type="entry name" value="Winged helix-like DNA-binding domain superfamily/Winged helix DNA-binding domain"/>
    <property type="match status" value="1"/>
</dbReference>
<feature type="transmembrane region" description="Helical" evidence="7">
    <location>
        <begin position="20"/>
        <end position="43"/>
    </location>
</feature>
<keyword evidence="2" id="KW-0479">Metal-binding</keyword>
<keyword evidence="7" id="KW-1133">Transmembrane helix</keyword>
<dbReference type="NCBIfam" id="TIGR01573">
    <property type="entry name" value="cas2"/>
    <property type="match status" value="1"/>
</dbReference>
<dbReference type="SUPFAM" id="SSF143430">
    <property type="entry name" value="TTP0101/SSO1404-like"/>
    <property type="match status" value="1"/>
</dbReference>
<dbReference type="InterPro" id="IPR048846">
    <property type="entry name" value="PaaX-like_central"/>
</dbReference>
<comment type="caution">
    <text evidence="9">The sequence shown here is derived from an EMBL/GenBank/DDBJ whole genome shotgun (WGS) entry which is preliminary data.</text>
</comment>
<dbReference type="GO" id="GO:0043571">
    <property type="term" value="P:maintenance of CRISPR repeat elements"/>
    <property type="evidence" value="ECO:0007669"/>
    <property type="project" value="InterPro"/>
</dbReference>
<dbReference type="Gene3D" id="3.30.70.2650">
    <property type="match status" value="1"/>
</dbReference>
<dbReference type="GO" id="GO:0004521">
    <property type="term" value="F:RNA endonuclease activity"/>
    <property type="evidence" value="ECO:0007669"/>
    <property type="project" value="InterPro"/>
</dbReference>
<dbReference type="GO" id="GO:0006351">
    <property type="term" value="P:DNA-templated transcription"/>
    <property type="evidence" value="ECO:0007669"/>
    <property type="project" value="TreeGrafter"/>
</dbReference>
<dbReference type="AlphaFoldDB" id="A0A2M7B920"/>
<feature type="domain" description="Transcriptional repressor PaaX-like central Cas2-like" evidence="8">
    <location>
        <begin position="102"/>
        <end position="175"/>
    </location>
</feature>
<gene>
    <name evidence="9" type="primary">cas2</name>
    <name evidence="9" type="ORF">COS58_01705</name>
</gene>
<evidence type="ECO:0000259" key="8">
    <source>
        <dbReference type="Pfam" id="PF20803"/>
    </source>
</evidence>
<protein>
    <submittedName>
        <fullName evidence="9">CRISPR-associated endonuclease Cas2</fullName>
    </submittedName>
</protein>
<evidence type="ECO:0000256" key="5">
    <source>
        <dbReference type="ARBA" id="ARBA00022842"/>
    </source>
</evidence>
<dbReference type="PANTHER" id="PTHR30319:SF1">
    <property type="entry name" value="TRANSCRIPTIONAL REPRESSOR PAAX"/>
    <property type="match status" value="1"/>
</dbReference>
<evidence type="ECO:0000256" key="2">
    <source>
        <dbReference type="ARBA" id="ARBA00022723"/>
    </source>
</evidence>
<dbReference type="Pfam" id="PF20803">
    <property type="entry name" value="PaaX_M"/>
    <property type="match status" value="1"/>
</dbReference>
<accession>A0A2M7B920</accession>
<organism evidence="9 10">
    <name type="scientific">Candidatus Tagabacteria bacterium CG03_land_8_20_14_0_80_41_22</name>
    <dbReference type="NCBI Taxonomy" id="1975020"/>
    <lineage>
        <taxon>Bacteria</taxon>
        <taxon>Candidatus Tagaibacteriota</taxon>
    </lineage>
</organism>
<evidence type="ECO:0000313" key="9">
    <source>
        <dbReference type="EMBL" id="PIU99581.1"/>
    </source>
</evidence>
<sequence>MKKIITEKRVKIAKIVLKTIGVAGFISMAILAPNALQALGMFYDRKKYNPKYQVNKAVARLKEKGLVEFRNENGKIFLRLTKKGKTELLKYQLQELTIKKPSKWDGKWRIVIFDIKEYKRRIRDKLRQTLETLGFLKLQNSVWVHPYECEEVITILKSHFHIGKDVLYITAERIENDKWMCQKFSLVNNS</sequence>
<keyword evidence="7" id="KW-0812">Transmembrane</keyword>
<keyword evidence="5" id="KW-0460">Magnesium</keyword>
<dbReference type="EMBL" id="PEVG01000018">
    <property type="protein sequence ID" value="PIU99581.1"/>
    <property type="molecule type" value="Genomic_DNA"/>
</dbReference>
<evidence type="ECO:0000256" key="6">
    <source>
        <dbReference type="ARBA" id="ARBA00023118"/>
    </source>
</evidence>